<evidence type="ECO:0000313" key="1">
    <source>
        <dbReference type="EMBL" id="MBG6122780.1"/>
    </source>
</evidence>
<dbReference type="Proteomes" id="UP000658613">
    <property type="component" value="Unassembled WGS sequence"/>
</dbReference>
<sequence>MPDLRDQPLRIAVGWDTASTDAIELAGWLSKTVPSRVRVISAETRPWSTSISLSGKKYKRWRDKLQSSRDAEVKRALKAFVPKERWDKHFHVLADGPSRDALLSEEARRFKADVLLLGSTSKATKGRFSPTRAVDTLMRTTPVTLGLAPRSAKLSKRGLTRITYAFLDTDDSNLNQGLQIASTLALRLDVPLRIVAFSPASSHHSRTTLIDEWNEASLALLDRARDCITAIASDLGLTKTKHFEVQTRVRTGDGWAHTVDSIKWKKGDVVCIGSCVDERAEEFLRHVPVPILVFPQEGS</sequence>
<protein>
    <submittedName>
        <fullName evidence="1">Nucleotide-binding universal stress UspA family protein</fullName>
    </submittedName>
</protein>
<organism evidence="1 2">
    <name type="scientific">Corynebacterium aquatimens</name>
    <dbReference type="NCBI Taxonomy" id="1190508"/>
    <lineage>
        <taxon>Bacteria</taxon>
        <taxon>Bacillati</taxon>
        <taxon>Actinomycetota</taxon>
        <taxon>Actinomycetes</taxon>
        <taxon>Mycobacteriales</taxon>
        <taxon>Corynebacteriaceae</taxon>
        <taxon>Corynebacterium</taxon>
    </lineage>
</organism>
<keyword evidence="2" id="KW-1185">Reference proteome</keyword>
<name>A0A931DZ56_9CORY</name>
<accession>A0A931DZ56</accession>
<reference evidence="1" key="1">
    <citation type="submission" date="2020-11" db="EMBL/GenBank/DDBJ databases">
        <title>Sequencing the genomes of 1000 actinobacteria strains.</title>
        <authorList>
            <person name="Klenk H.-P."/>
        </authorList>
    </citation>
    <scope>NUCLEOTIDE SEQUENCE</scope>
    <source>
        <strain evidence="1">DSM 45632</strain>
    </source>
</reference>
<dbReference type="Gene3D" id="3.40.50.12370">
    <property type="match status" value="1"/>
</dbReference>
<dbReference type="AlphaFoldDB" id="A0A931DZ56"/>
<dbReference type="RefSeq" id="WP_196825112.1">
    <property type="nucleotide sequence ID" value="NZ_CP046980.1"/>
</dbReference>
<gene>
    <name evidence="1" type="ORF">IW254_001749</name>
</gene>
<proteinExistence type="predicted"/>
<dbReference type="SUPFAM" id="SSF52402">
    <property type="entry name" value="Adenine nucleotide alpha hydrolases-like"/>
    <property type="match status" value="2"/>
</dbReference>
<dbReference type="EMBL" id="JADOUE010000001">
    <property type="protein sequence ID" value="MBG6122780.1"/>
    <property type="molecule type" value="Genomic_DNA"/>
</dbReference>
<comment type="caution">
    <text evidence="1">The sequence shown here is derived from an EMBL/GenBank/DDBJ whole genome shotgun (WGS) entry which is preliminary data.</text>
</comment>
<evidence type="ECO:0000313" key="2">
    <source>
        <dbReference type="Proteomes" id="UP000658613"/>
    </source>
</evidence>